<dbReference type="InterPro" id="IPR056586">
    <property type="entry name" value="EF-hand_PLCG1"/>
</dbReference>
<evidence type="ECO:0000313" key="20">
    <source>
        <dbReference type="Proteomes" id="UP000014500"/>
    </source>
</evidence>
<dbReference type="Gene3D" id="3.30.505.10">
    <property type="entry name" value="SH2 domain"/>
    <property type="match status" value="2"/>
</dbReference>
<dbReference type="InterPro" id="IPR000008">
    <property type="entry name" value="C2_dom"/>
</dbReference>
<evidence type="ECO:0000256" key="6">
    <source>
        <dbReference type="ARBA" id="ARBA00022837"/>
    </source>
</evidence>
<dbReference type="CDD" id="cd09932">
    <property type="entry name" value="SH2_C-SH2_PLC_gamma_like"/>
    <property type="match status" value="1"/>
</dbReference>
<sequence length="1184" mass="137677">MATSSLCNGGPVAPGLGIEQTLRALEGGSVMVKFFPRRRPERRSFSVKLETRQIIWQRTVGKYAYEGSVDLREVKEVRPGKVSRDFERWPDECKKVEPSLCFVVFYGCEFRLKTLSVAAMTAQECEQWIKGLTYLASDTISSSYPLQVERWLRKEFYNMENNRNMLTLKDLKAFFPRVHYKISNSRLKELYQEVDSKRKGEIGFEAFAAIYHILMQEHQLFEENFETYSKTKSMVTVQEFQKFLIHEQKDLVGNDERMVSKFMREYLQDPIRDAQEPYFTMNEFVDFLFSKQNELWDSRHNHVNQDMTHSLSHYWVASSHNTYLTGDQFQSESAVEAYARCLRMGCRCIELDCWDGPDGMPYIYHGHTLTSKIKFLDVVKIIKEHAFVTSEYPVILSIEDHCTLPQQRNMAQAFLDIFGEMLLTQSVDKDETTLPSPHALRRKILIKHKKLPEGTEERLVLMRNDDSQEGDLSNSVKNGILYMEDPYDKEWKRHFFVLTQNKMFYTEEQRETQLSLDDDEEADHKIEMREGVANDELHFSEEWFHGKLKEGRAKAEELLHEFSYLGDGTFLIRESETFVGDFSLSFWRQGKVNHCRIRSRQERGQTKYFLIDTVAFDSLFSLVSHYRIHPLRSQEFLMILKNPVPQPNKHEGKEWYHAAMGREVAEELLKCVPYDGSFLVRKSETDDKSFAISFRSERKIKHCRIKQEGRLFIIGTAQFESLVDLVNYYEKHPLYRKMKLKYPVNKNVVNRIGVSIETMPLGNMQKGSIDIIGCSVDVLQGGRCESGKDWVFRIISPTQTTLTPIEIAAPTREEMLDWVKKVRETAQEANDLLRQGREIERTLRIAKELSNLIVYCRSVPFCFERLVKEGGPCNFYEMSSFPETKVEKWIGRQFCKIRVYPKGQRIDSSNYDPIRLWNCGCQMVALNYQTPDRTMQLNEGKFRQNGNCGYILRPEFTFRDDYDPYNKNTLGEVESLMLCCRIIGARHLSRPGRGIANPYVEVEIAGADYDSSNKYKTRIKVDNGFNPIWNETFEFDIINPDMALIRFLVLDEDMFGDPGFLGQATFPVRCIRPGYRSVPLTNGYSEYLELSSLLVHLTIRSAKEEDKVGYTSLLLLREQSQDLIQRIEAAEGTANGTNVDVLRAQLCEAEQQLLIKNDERRKRAQSQSAFQNSVAFNTLNSSNN</sequence>
<dbReference type="STRING" id="126957.T1IHK2"/>
<dbReference type="PROSITE" id="PS50004">
    <property type="entry name" value="C2"/>
    <property type="match status" value="1"/>
</dbReference>
<evidence type="ECO:0000256" key="5">
    <source>
        <dbReference type="ARBA" id="ARBA00022801"/>
    </source>
</evidence>
<dbReference type="GO" id="GO:0010634">
    <property type="term" value="P:positive regulation of epithelial cell migration"/>
    <property type="evidence" value="ECO:0007669"/>
    <property type="project" value="TreeGrafter"/>
</dbReference>
<dbReference type="PROSITE" id="PS50001">
    <property type="entry name" value="SH2"/>
    <property type="match status" value="2"/>
</dbReference>
<evidence type="ECO:0000259" key="15">
    <source>
        <dbReference type="PROSITE" id="PS50003"/>
    </source>
</evidence>
<keyword evidence="10 12" id="KW-0807">Transducer</keyword>
<dbReference type="InterPro" id="IPR036860">
    <property type="entry name" value="SH2_dom_sf"/>
</dbReference>
<dbReference type="SUPFAM" id="SSF50729">
    <property type="entry name" value="PH domain-like"/>
    <property type="match status" value="2"/>
</dbReference>
<evidence type="ECO:0000256" key="7">
    <source>
        <dbReference type="ARBA" id="ARBA00022963"/>
    </source>
</evidence>
<dbReference type="PROSITE" id="PS50003">
    <property type="entry name" value="PH_DOMAIN"/>
    <property type="match status" value="1"/>
</dbReference>
<evidence type="ECO:0000256" key="8">
    <source>
        <dbReference type="ARBA" id="ARBA00022999"/>
    </source>
</evidence>
<dbReference type="PIRSF" id="PIRSF000952">
    <property type="entry name" value="PLC-gamma"/>
    <property type="match status" value="1"/>
</dbReference>
<comment type="catalytic activity">
    <reaction evidence="11">
        <text>a 1,2-diacyl-sn-glycero-3-phospho-(1D-myo-inositol-4,5-bisphosphate) + H2O = 1D-myo-inositol 1,4,5-trisphosphate + a 1,2-diacyl-sn-glycerol + H(+)</text>
        <dbReference type="Rhea" id="RHEA:33179"/>
        <dbReference type="ChEBI" id="CHEBI:15377"/>
        <dbReference type="ChEBI" id="CHEBI:15378"/>
        <dbReference type="ChEBI" id="CHEBI:17815"/>
        <dbReference type="ChEBI" id="CHEBI:58456"/>
        <dbReference type="ChEBI" id="CHEBI:203600"/>
        <dbReference type="EC" id="3.1.4.11"/>
    </reaction>
    <physiologicalReaction direction="left-to-right" evidence="11">
        <dbReference type="Rhea" id="RHEA:33180"/>
    </physiologicalReaction>
</comment>
<dbReference type="SMART" id="SM00149">
    <property type="entry name" value="PLCYc"/>
    <property type="match status" value="1"/>
</dbReference>
<keyword evidence="3" id="KW-0597">Phosphoprotein</keyword>
<dbReference type="CDD" id="cd08592">
    <property type="entry name" value="PI-PLCc_gamma"/>
    <property type="match status" value="1"/>
</dbReference>
<evidence type="ECO:0000256" key="13">
    <source>
        <dbReference type="PROSITE-ProRule" id="PRU00191"/>
    </source>
</evidence>
<keyword evidence="4" id="KW-0677">Repeat</keyword>
<dbReference type="eggNOG" id="KOG1264">
    <property type="taxonomic scope" value="Eukaryota"/>
</dbReference>
<evidence type="ECO:0000256" key="11">
    <source>
        <dbReference type="ARBA" id="ARBA00023674"/>
    </source>
</evidence>
<protein>
    <recommendedName>
        <fullName evidence="12">1-phosphatidylinositol 4,5-bisphosphate phosphodiesterase gamma</fullName>
        <ecNumber evidence="12">3.1.4.11</ecNumber>
    </recommendedName>
</protein>
<dbReference type="Pfam" id="PF23329">
    <property type="entry name" value="EF_HAND_1_PLCG"/>
    <property type="match status" value="1"/>
</dbReference>
<dbReference type="SMART" id="SM00233">
    <property type="entry name" value="PH"/>
    <property type="match status" value="2"/>
</dbReference>
<dbReference type="InterPro" id="IPR001192">
    <property type="entry name" value="PI-PLC_fam"/>
</dbReference>
<keyword evidence="5 12" id="KW-0378">Hydrolase</keyword>
<dbReference type="CDD" id="cd10341">
    <property type="entry name" value="SH2_N-SH2_PLC_gamma_like"/>
    <property type="match status" value="1"/>
</dbReference>
<dbReference type="GO" id="GO:0051209">
    <property type="term" value="P:release of sequestered calcium ion into cytosol"/>
    <property type="evidence" value="ECO:0007669"/>
    <property type="project" value="TreeGrafter"/>
</dbReference>
<evidence type="ECO:0000256" key="9">
    <source>
        <dbReference type="ARBA" id="ARBA00023098"/>
    </source>
</evidence>
<dbReference type="GO" id="GO:0004435">
    <property type="term" value="F:phosphatidylinositol-4,5-bisphosphate phospholipase C activity"/>
    <property type="evidence" value="ECO:0007669"/>
    <property type="project" value="UniProtKB-UniRule"/>
</dbReference>
<dbReference type="InterPro" id="IPR016279">
    <property type="entry name" value="PLC-gamma"/>
</dbReference>
<comment type="cofactor">
    <cofactor evidence="1">
        <name>Ca(2+)</name>
        <dbReference type="ChEBI" id="CHEBI:29108"/>
    </cofactor>
</comment>
<dbReference type="PROSITE" id="PS50007">
    <property type="entry name" value="PIPLC_X_DOMAIN"/>
    <property type="match status" value="1"/>
</dbReference>
<keyword evidence="7 12" id="KW-0442">Lipid degradation</keyword>
<dbReference type="HOGENOM" id="CLU_002738_5_0_1"/>
<keyword evidence="8 13" id="KW-0727">SH2 domain</keyword>
<dbReference type="InterPro" id="IPR000980">
    <property type="entry name" value="SH2"/>
</dbReference>
<dbReference type="OMA" id="CMLERGT"/>
<dbReference type="GO" id="GO:0046488">
    <property type="term" value="P:phosphatidylinositol metabolic process"/>
    <property type="evidence" value="ECO:0007669"/>
    <property type="project" value="TreeGrafter"/>
</dbReference>
<dbReference type="eggNOG" id="KOG0169">
    <property type="taxonomic scope" value="Eukaryota"/>
</dbReference>
<dbReference type="EMBL" id="JH429910">
    <property type="status" value="NOT_ANNOTATED_CDS"/>
    <property type="molecule type" value="Genomic_DNA"/>
</dbReference>
<dbReference type="AlphaFoldDB" id="T1IHK2"/>
<dbReference type="GO" id="GO:0009395">
    <property type="term" value="P:phospholipid catabolic process"/>
    <property type="evidence" value="ECO:0007669"/>
    <property type="project" value="UniProtKB-UniRule"/>
</dbReference>
<dbReference type="SMART" id="SM00148">
    <property type="entry name" value="PLCXc"/>
    <property type="match status" value="1"/>
</dbReference>
<dbReference type="PANTHER" id="PTHR10336:SF159">
    <property type="entry name" value="1-PHOSPHATIDYLINOSITOL 4,5-BISPHOSPHATE PHOSPHODIESTERASE GAMMA"/>
    <property type="match status" value="1"/>
</dbReference>
<reference evidence="20" key="1">
    <citation type="submission" date="2011-05" db="EMBL/GenBank/DDBJ databases">
        <authorList>
            <person name="Richards S.R."/>
            <person name="Qu J."/>
            <person name="Jiang H."/>
            <person name="Jhangiani S.N."/>
            <person name="Agravi P."/>
            <person name="Goodspeed R."/>
            <person name="Gross S."/>
            <person name="Mandapat C."/>
            <person name="Jackson L."/>
            <person name="Mathew T."/>
            <person name="Pu L."/>
            <person name="Thornton R."/>
            <person name="Saada N."/>
            <person name="Wilczek-Boney K.B."/>
            <person name="Lee S."/>
            <person name="Kovar C."/>
            <person name="Wu Y."/>
            <person name="Scherer S.E."/>
            <person name="Worley K.C."/>
            <person name="Muzny D.M."/>
            <person name="Gibbs R."/>
        </authorList>
    </citation>
    <scope>NUCLEOTIDE SEQUENCE</scope>
    <source>
        <strain evidence="20">Brora</strain>
    </source>
</reference>
<dbReference type="Gene3D" id="2.60.40.150">
    <property type="entry name" value="C2 domain"/>
    <property type="match status" value="1"/>
</dbReference>
<dbReference type="CDD" id="cd00275">
    <property type="entry name" value="C2_PLC_like"/>
    <property type="match status" value="1"/>
</dbReference>
<evidence type="ECO:0000256" key="12">
    <source>
        <dbReference type="PIRNR" id="PIRNR000952"/>
    </source>
</evidence>
<organism evidence="19 20">
    <name type="scientific">Strigamia maritima</name>
    <name type="common">European centipede</name>
    <name type="synonym">Geophilus maritimus</name>
    <dbReference type="NCBI Taxonomy" id="126957"/>
    <lineage>
        <taxon>Eukaryota</taxon>
        <taxon>Metazoa</taxon>
        <taxon>Ecdysozoa</taxon>
        <taxon>Arthropoda</taxon>
        <taxon>Myriapoda</taxon>
        <taxon>Chilopoda</taxon>
        <taxon>Pleurostigmophora</taxon>
        <taxon>Geophilomorpha</taxon>
        <taxon>Linotaeniidae</taxon>
        <taxon>Strigamia</taxon>
    </lineage>
</organism>
<dbReference type="InterPro" id="IPR057061">
    <property type="entry name" value="PLCG_EF-hand_2"/>
</dbReference>
<dbReference type="Pfam" id="PF00388">
    <property type="entry name" value="PI-PLC-X"/>
    <property type="match status" value="1"/>
</dbReference>
<dbReference type="Pfam" id="PF00168">
    <property type="entry name" value="C2"/>
    <property type="match status" value="1"/>
</dbReference>
<evidence type="ECO:0000259" key="16">
    <source>
        <dbReference type="PROSITE" id="PS50004"/>
    </source>
</evidence>
<dbReference type="Gene3D" id="1.10.238.10">
    <property type="entry name" value="EF-hand"/>
    <property type="match status" value="1"/>
</dbReference>
<dbReference type="PANTHER" id="PTHR10336">
    <property type="entry name" value="PHOSPHOINOSITIDE-SPECIFIC PHOSPHOLIPASE C FAMILY PROTEIN"/>
    <property type="match status" value="1"/>
</dbReference>
<comment type="function">
    <text evidence="12">Mediates the production of the second messenger molecules diacylglycerol (DAG) and inositol 1,4,5-trisphosphate (IP3). Plays an important role in the regulation of intracellular signaling cascades.</text>
</comment>
<proteinExistence type="predicted"/>
<dbReference type="Proteomes" id="UP000014500">
    <property type="component" value="Unassembled WGS sequence"/>
</dbReference>
<dbReference type="SMART" id="SM00239">
    <property type="entry name" value="C2"/>
    <property type="match status" value="1"/>
</dbReference>
<dbReference type="Pfam" id="PF00017">
    <property type="entry name" value="SH2"/>
    <property type="match status" value="2"/>
</dbReference>
<feature type="domain" description="C2" evidence="16">
    <location>
        <begin position="952"/>
        <end position="1082"/>
    </location>
</feature>
<dbReference type="CDD" id="cd13362">
    <property type="entry name" value="PH_PLC_gamma"/>
    <property type="match status" value="1"/>
</dbReference>
<dbReference type="InterPro" id="IPR011992">
    <property type="entry name" value="EF-hand-dom_pair"/>
</dbReference>
<dbReference type="EnsemblMetazoa" id="SMAR000317-RA">
    <property type="protein sequence ID" value="SMAR000317-PA"/>
    <property type="gene ID" value="SMAR000317"/>
</dbReference>
<evidence type="ECO:0000313" key="19">
    <source>
        <dbReference type="EnsemblMetazoa" id="SMAR000317-PA"/>
    </source>
</evidence>
<dbReference type="GO" id="GO:0048015">
    <property type="term" value="P:phosphatidylinositol-mediated signaling"/>
    <property type="evidence" value="ECO:0007669"/>
    <property type="project" value="TreeGrafter"/>
</dbReference>
<dbReference type="InterPro" id="IPR035892">
    <property type="entry name" value="C2_domain_sf"/>
</dbReference>
<dbReference type="InterPro" id="IPR035024">
    <property type="entry name" value="PLC-gamma_N-SH2"/>
</dbReference>
<evidence type="ECO:0000256" key="4">
    <source>
        <dbReference type="ARBA" id="ARBA00022737"/>
    </source>
</evidence>
<dbReference type="FunFam" id="3.30.505.10:FF:000009">
    <property type="entry name" value="1-phosphatidylinositol 4,5-bisphosphate phosphodiesterase gamma"/>
    <property type="match status" value="1"/>
</dbReference>
<dbReference type="SMART" id="SM00252">
    <property type="entry name" value="SH2"/>
    <property type="match status" value="2"/>
</dbReference>
<evidence type="ECO:0000259" key="18">
    <source>
        <dbReference type="PROSITE" id="PS50222"/>
    </source>
</evidence>
<dbReference type="GO" id="GO:0005509">
    <property type="term" value="F:calcium ion binding"/>
    <property type="evidence" value="ECO:0007669"/>
    <property type="project" value="InterPro"/>
</dbReference>
<dbReference type="InterPro" id="IPR001849">
    <property type="entry name" value="PH_domain"/>
</dbReference>
<dbReference type="PRINTS" id="PR00390">
    <property type="entry name" value="PHPHLIPASEC"/>
</dbReference>
<dbReference type="CDD" id="cd16201">
    <property type="entry name" value="EFh_PI-PLCgamma"/>
    <property type="match status" value="1"/>
</dbReference>
<dbReference type="InterPro" id="IPR000909">
    <property type="entry name" value="PLipase_C_PInositol-sp_X_dom"/>
</dbReference>
<dbReference type="InterPro" id="IPR011993">
    <property type="entry name" value="PH-like_dom_sf"/>
</dbReference>
<feature type="domain" description="PI-PLC Y-box" evidence="17">
    <location>
        <begin position="849"/>
        <end position="956"/>
    </location>
</feature>
<dbReference type="EC" id="3.1.4.11" evidence="12"/>
<keyword evidence="6" id="KW-0106">Calcium</keyword>
<evidence type="ECO:0000256" key="2">
    <source>
        <dbReference type="ARBA" id="ARBA00022443"/>
    </source>
</evidence>
<reference evidence="19" key="2">
    <citation type="submission" date="2015-02" db="UniProtKB">
        <authorList>
            <consortium name="EnsemblMetazoa"/>
        </authorList>
    </citation>
    <scope>IDENTIFICATION</scope>
</reference>
<feature type="domain" description="EF-hand" evidence="18">
    <location>
        <begin position="182"/>
        <end position="217"/>
    </location>
</feature>
<evidence type="ECO:0000259" key="17">
    <source>
        <dbReference type="PROSITE" id="PS50008"/>
    </source>
</evidence>
<feature type="domain" description="SH2" evidence="14">
    <location>
        <begin position="655"/>
        <end position="744"/>
    </location>
</feature>
<dbReference type="SUPFAM" id="SSF55550">
    <property type="entry name" value="SH2 domain"/>
    <property type="match status" value="2"/>
</dbReference>
<dbReference type="Gene3D" id="3.20.20.190">
    <property type="entry name" value="Phosphatidylinositol (PI) phosphodiesterase"/>
    <property type="match status" value="2"/>
</dbReference>
<evidence type="ECO:0000256" key="10">
    <source>
        <dbReference type="ARBA" id="ARBA00023224"/>
    </source>
</evidence>
<accession>T1IHK2</accession>
<keyword evidence="9 12" id="KW-0443">Lipid metabolism</keyword>
<dbReference type="PROSITE" id="PS50008">
    <property type="entry name" value="PIPLC_Y_DOMAIN"/>
    <property type="match status" value="1"/>
</dbReference>
<dbReference type="SUPFAM" id="SSF49562">
    <property type="entry name" value="C2 domain (Calcium/lipid-binding domain, CaLB)"/>
    <property type="match status" value="1"/>
</dbReference>
<dbReference type="InterPro" id="IPR002048">
    <property type="entry name" value="EF_hand_dom"/>
</dbReference>
<dbReference type="GO" id="GO:0032587">
    <property type="term" value="C:ruffle membrane"/>
    <property type="evidence" value="ECO:0007669"/>
    <property type="project" value="TreeGrafter"/>
</dbReference>
<dbReference type="FunFam" id="3.30.505.10:FF:000011">
    <property type="entry name" value="1-phosphatidylinositol 4,5-bisphosphate phosphodiesterase gamma"/>
    <property type="match status" value="1"/>
</dbReference>
<dbReference type="InterPro" id="IPR017946">
    <property type="entry name" value="PLC-like_Pdiesterase_TIM-brl"/>
</dbReference>
<keyword evidence="2" id="KW-0728">SH3 domain</keyword>
<dbReference type="InterPro" id="IPR001711">
    <property type="entry name" value="PLipase_C_Pinositol-sp_Y"/>
</dbReference>
<feature type="domain" description="PH" evidence="15">
    <location>
        <begin position="474"/>
        <end position="827"/>
    </location>
</feature>
<dbReference type="FunFam" id="3.20.20.190:FF:000083">
    <property type="entry name" value="Phosphoinositide phospholipase C"/>
    <property type="match status" value="1"/>
</dbReference>
<keyword evidence="20" id="KW-1185">Reference proteome</keyword>
<evidence type="ECO:0000256" key="3">
    <source>
        <dbReference type="ARBA" id="ARBA00022553"/>
    </source>
</evidence>
<dbReference type="Pfam" id="PF23583">
    <property type="entry name" value="EF_HAND_2_PLCG"/>
    <property type="match status" value="1"/>
</dbReference>
<dbReference type="Pfam" id="PF00387">
    <property type="entry name" value="PI-PLC-Y"/>
    <property type="match status" value="1"/>
</dbReference>
<dbReference type="SUPFAM" id="SSF51695">
    <property type="entry name" value="PLC-like phosphodiesterases"/>
    <property type="match status" value="1"/>
</dbReference>
<dbReference type="PhylomeDB" id="T1IHK2"/>
<evidence type="ECO:0000259" key="14">
    <source>
        <dbReference type="PROSITE" id="PS50001"/>
    </source>
</evidence>
<dbReference type="PROSITE" id="PS50222">
    <property type="entry name" value="EF_HAND_2"/>
    <property type="match status" value="1"/>
</dbReference>
<dbReference type="Gene3D" id="2.30.29.30">
    <property type="entry name" value="Pleckstrin-homology domain (PH domain)/Phosphotyrosine-binding domain (PTB)"/>
    <property type="match status" value="1"/>
</dbReference>
<evidence type="ECO:0000256" key="1">
    <source>
        <dbReference type="ARBA" id="ARBA00001913"/>
    </source>
</evidence>
<dbReference type="SUPFAM" id="SSF47473">
    <property type="entry name" value="EF-hand"/>
    <property type="match status" value="1"/>
</dbReference>
<dbReference type="PRINTS" id="PR00401">
    <property type="entry name" value="SH2DOMAIN"/>
</dbReference>
<feature type="domain" description="SH2" evidence="14">
    <location>
        <begin position="543"/>
        <end position="644"/>
    </location>
</feature>
<name>T1IHK2_STRMM</name>
<dbReference type="InterPro" id="IPR035023">
    <property type="entry name" value="PLC-gamma_C-SH2"/>
</dbReference>